<gene>
    <name evidence="5" type="primary">LOC129928990</name>
</gene>
<keyword evidence="4" id="KW-1185">Reference proteome</keyword>
<feature type="chain" id="PRO_5040846095" evidence="3">
    <location>
        <begin position="25"/>
        <end position="421"/>
    </location>
</feature>
<keyword evidence="2" id="KW-0812">Transmembrane</keyword>
<keyword evidence="2" id="KW-0472">Membrane</keyword>
<reference evidence="5" key="1">
    <citation type="submission" date="2025-08" db="UniProtKB">
        <authorList>
            <consortium name="RefSeq"/>
        </authorList>
    </citation>
    <scope>IDENTIFICATION</scope>
</reference>
<feature type="region of interest" description="Disordered" evidence="1">
    <location>
        <begin position="385"/>
        <end position="421"/>
    </location>
</feature>
<feature type="transmembrane region" description="Helical" evidence="2">
    <location>
        <begin position="248"/>
        <end position="272"/>
    </location>
</feature>
<name>A0A9W3BQ73_BIOGL</name>
<feature type="region of interest" description="Disordered" evidence="1">
    <location>
        <begin position="204"/>
        <end position="240"/>
    </location>
</feature>
<protein>
    <submittedName>
        <fullName evidence="5">Uncharacterized protein LOC129928990</fullName>
    </submittedName>
</protein>
<organism evidence="4 5">
    <name type="scientific">Biomphalaria glabrata</name>
    <name type="common">Bloodfluke planorb</name>
    <name type="synonym">Freshwater snail</name>
    <dbReference type="NCBI Taxonomy" id="6526"/>
    <lineage>
        <taxon>Eukaryota</taxon>
        <taxon>Metazoa</taxon>
        <taxon>Spiralia</taxon>
        <taxon>Lophotrochozoa</taxon>
        <taxon>Mollusca</taxon>
        <taxon>Gastropoda</taxon>
        <taxon>Heterobranchia</taxon>
        <taxon>Euthyneura</taxon>
        <taxon>Panpulmonata</taxon>
        <taxon>Hygrophila</taxon>
        <taxon>Lymnaeoidea</taxon>
        <taxon>Planorbidae</taxon>
        <taxon>Biomphalaria</taxon>
    </lineage>
</organism>
<dbReference type="AlphaFoldDB" id="A0A9W3BQ73"/>
<evidence type="ECO:0000256" key="2">
    <source>
        <dbReference type="SAM" id="Phobius"/>
    </source>
</evidence>
<keyword evidence="3" id="KW-0732">Signal</keyword>
<dbReference type="GeneID" id="129928990"/>
<evidence type="ECO:0000313" key="5">
    <source>
        <dbReference type="RefSeq" id="XP_055901584.1"/>
    </source>
</evidence>
<feature type="compositionally biased region" description="Polar residues" evidence="1">
    <location>
        <begin position="204"/>
        <end position="232"/>
    </location>
</feature>
<dbReference type="RefSeq" id="XP_055901584.1">
    <property type="nucleotide sequence ID" value="XM_056045609.1"/>
</dbReference>
<feature type="region of interest" description="Disordered" evidence="1">
    <location>
        <begin position="276"/>
        <end position="302"/>
    </location>
</feature>
<sequence>MRSQCQKVLQISVLLLHIFRPADLQSITTPYVFSIQNQHLQLHFGINSYNAFYNCIILRNFSCEATWVNTTNNQAYVTHVQRTSYNAVTALLKTCYMLVWAKTLSCSQMFTHDVTNREVLLMRQDGNLCYDAAFITPQNWSVYGTDLVTKTDTSSYRTNRPTCREFRSTDSPTTRRTSTLVRSTFGVNANQGRSTLKANVTVQGSTATESTRSSTVLLSVGTSDGLTPSNCSSHKKKGREKNSKETKLIIALCVAFGSLILTGVIVTLVVHIRKMRQATSQKERETNSTTSSKNHNRDVKQKTVNEEVLSPGFMNVLYNNKYQLNHFDERNETSDYTDIEADANLPIENTYDDIAIRAYNHTPWKQGDVFVNTDISQTPMRAASNARTVQSRGKAAVGDEPSVDSTYEDISGTDLSMSTQK</sequence>
<feature type="signal peptide" evidence="3">
    <location>
        <begin position="1"/>
        <end position="24"/>
    </location>
</feature>
<evidence type="ECO:0000256" key="1">
    <source>
        <dbReference type="SAM" id="MobiDB-lite"/>
    </source>
</evidence>
<accession>A0A9W3BQ73</accession>
<dbReference type="Proteomes" id="UP001165740">
    <property type="component" value="Chromosome 11"/>
</dbReference>
<proteinExistence type="predicted"/>
<keyword evidence="2" id="KW-1133">Transmembrane helix</keyword>
<evidence type="ECO:0000313" key="4">
    <source>
        <dbReference type="Proteomes" id="UP001165740"/>
    </source>
</evidence>
<dbReference type="OrthoDB" id="10300077at2759"/>
<evidence type="ECO:0000256" key="3">
    <source>
        <dbReference type="SAM" id="SignalP"/>
    </source>
</evidence>